<evidence type="ECO:0000313" key="6">
    <source>
        <dbReference type="Proteomes" id="UP000317171"/>
    </source>
</evidence>
<dbReference type="CDD" id="cd05233">
    <property type="entry name" value="SDR_c"/>
    <property type="match status" value="1"/>
</dbReference>
<dbReference type="Proteomes" id="UP000317171">
    <property type="component" value="Chromosome"/>
</dbReference>
<dbReference type="PRINTS" id="PR00080">
    <property type="entry name" value="SDRFAMILY"/>
</dbReference>
<proteinExistence type="inferred from homology"/>
<keyword evidence="2 5" id="KW-0560">Oxidoreductase</keyword>
<dbReference type="EMBL" id="CP036269">
    <property type="protein sequence ID" value="QDT44084.1"/>
    <property type="molecule type" value="Genomic_DNA"/>
</dbReference>
<dbReference type="Pfam" id="PF00106">
    <property type="entry name" value="adh_short"/>
    <property type="match status" value="1"/>
</dbReference>
<dbReference type="GO" id="GO:0016616">
    <property type="term" value="F:oxidoreductase activity, acting on the CH-OH group of donors, NAD or NADP as acceptor"/>
    <property type="evidence" value="ECO:0007669"/>
    <property type="project" value="TreeGrafter"/>
</dbReference>
<organism evidence="5 6">
    <name type="scientific">Gimesia alba</name>
    <dbReference type="NCBI Taxonomy" id="2527973"/>
    <lineage>
        <taxon>Bacteria</taxon>
        <taxon>Pseudomonadati</taxon>
        <taxon>Planctomycetota</taxon>
        <taxon>Planctomycetia</taxon>
        <taxon>Planctomycetales</taxon>
        <taxon>Planctomycetaceae</taxon>
        <taxon>Gimesia</taxon>
    </lineage>
</organism>
<dbReference type="AlphaFoldDB" id="A0A517RJN1"/>
<sequence>MQSLCGKRALVTGAAAGIGREISLQLAAEGVDLFLLDIDESGLADTVETASLLGSQVFSQYCDLSEPQQITNAVQAVLDEWGYIDILVNNAGVAFYGPTHTMTAAQWDWLLAINLLAPIQMTRELLPTLINRPEAHIVNVSSICGLVSGSRFSAYQVSKFGLLGFSEALRAEYSRQGLGVSTICPGPVTTRLFETAPCGRADKKTPVPPRWLCSTPEVVALKTIKAIYQDKGLCLVGWFAYLLYYVKRLAPWALDLAHRFGRHKRMKKKAEQLKQGPVLQTAEKRATDSQSNAA</sequence>
<reference evidence="5 6" key="1">
    <citation type="submission" date="2019-02" db="EMBL/GenBank/DDBJ databases">
        <title>Deep-cultivation of Planctomycetes and their phenomic and genomic characterization uncovers novel biology.</title>
        <authorList>
            <person name="Wiegand S."/>
            <person name="Jogler M."/>
            <person name="Boedeker C."/>
            <person name="Pinto D."/>
            <person name="Vollmers J."/>
            <person name="Rivas-Marin E."/>
            <person name="Kohn T."/>
            <person name="Peeters S.H."/>
            <person name="Heuer A."/>
            <person name="Rast P."/>
            <person name="Oberbeckmann S."/>
            <person name="Bunk B."/>
            <person name="Jeske O."/>
            <person name="Meyerdierks A."/>
            <person name="Storesund J.E."/>
            <person name="Kallscheuer N."/>
            <person name="Luecker S."/>
            <person name="Lage O.M."/>
            <person name="Pohl T."/>
            <person name="Merkel B.J."/>
            <person name="Hornburger P."/>
            <person name="Mueller R.-W."/>
            <person name="Bruemmer F."/>
            <person name="Labrenz M."/>
            <person name="Spormann A.M."/>
            <person name="Op den Camp H."/>
            <person name="Overmann J."/>
            <person name="Amann R."/>
            <person name="Jetten M.S.M."/>
            <person name="Mascher T."/>
            <person name="Medema M.H."/>
            <person name="Devos D.P."/>
            <person name="Kaster A.-K."/>
            <person name="Ovreas L."/>
            <person name="Rohde M."/>
            <person name="Galperin M.Y."/>
            <person name="Jogler C."/>
        </authorList>
    </citation>
    <scope>NUCLEOTIDE SEQUENCE [LARGE SCALE GENOMIC DNA]</scope>
    <source>
        <strain evidence="5 6">Pan241w</strain>
    </source>
</reference>
<dbReference type="KEGG" id="gaz:Pan241w_41890"/>
<keyword evidence="6" id="KW-1185">Reference proteome</keyword>
<comment type="similarity">
    <text evidence="1 3">Belongs to the short-chain dehydrogenases/reductases (SDR) family.</text>
</comment>
<evidence type="ECO:0000256" key="4">
    <source>
        <dbReference type="SAM" id="MobiDB-lite"/>
    </source>
</evidence>
<gene>
    <name evidence="5" type="primary">sadH</name>
    <name evidence="5" type="ORF">Pan241w_41890</name>
</gene>
<dbReference type="PANTHER" id="PTHR24322">
    <property type="entry name" value="PKSB"/>
    <property type="match status" value="1"/>
</dbReference>
<accession>A0A517RJN1</accession>
<dbReference type="SUPFAM" id="SSF51735">
    <property type="entry name" value="NAD(P)-binding Rossmann-fold domains"/>
    <property type="match status" value="1"/>
</dbReference>
<protein>
    <submittedName>
        <fullName evidence="5">Oxidoreductase SadH</fullName>
        <ecNumber evidence="5">1.-.-.-</ecNumber>
    </submittedName>
</protein>
<evidence type="ECO:0000256" key="2">
    <source>
        <dbReference type="ARBA" id="ARBA00023002"/>
    </source>
</evidence>
<dbReference type="Gene3D" id="3.40.50.720">
    <property type="entry name" value="NAD(P)-binding Rossmann-like Domain"/>
    <property type="match status" value="1"/>
</dbReference>
<dbReference type="PRINTS" id="PR00081">
    <property type="entry name" value="GDHRDH"/>
</dbReference>
<name>A0A517RJN1_9PLAN</name>
<feature type="region of interest" description="Disordered" evidence="4">
    <location>
        <begin position="269"/>
        <end position="294"/>
    </location>
</feature>
<evidence type="ECO:0000256" key="3">
    <source>
        <dbReference type="RuleBase" id="RU000363"/>
    </source>
</evidence>
<evidence type="ECO:0000256" key="1">
    <source>
        <dbReference type="ARBA" id="ARBA00006484"/>
    </source>
</evidence>
<dbReference type="InterPro" id="IPR002347">
    <property type="entry name" value="SDR_fam"/>
</dbReference>
<dbReference type="RefSeq" id="WP_145219259.1">
    <property type="nucleotide sequence ID" value="NZ_CP036269.1"/>
</dbReference>
<dbReference type="OrthoDB" id="9810734at2"/>
<dbReference type="PANTHER" id="PTHR24322:SF736">
    <property type="entry name" value="RETINOL DEHYDROGENASE 10"/>
    <property type="match status" value="1"/>
</dbReference>
<evidence type="ECO:0000313" key="5">
    <source>
        <dbReference type="EMBL" id="QDT44084.1"/>
    </source>
</evidence>
<dbReference type="InterPro" id="IPR036291">
    <property type="entry name" value="NAD(P)-bd_dom_sf"/>
</dbReference>
<dbReference type="EC" id="1.-.-.-" evidence="5"/>